<dbReference type="PANTHER" id="PTHR42770:SF15">
    <property type="entry name" value="GLUTAMATE_GAMMA-AMINOBUTYRATE ANTIPORTER-RELATED"/>
    <property type="match status" value="1"/>
</dbReference>
<proteinExistence type="predicted"/>
<comment type="subcellular location">
    <subcellularLocation>
        <location evidence="1">Cell membrane</location>
        <topology evidence="1">Multi-pass membrane protein</topology>
    </subcellularLocation>
</comment>
<feature type="transmembrane region" description="Helical" evidence="7">
    <location>
        <begin position="98"/>
        <end position="121"/>
    </location>
</feature>
<sequence>GMTIINLFGMRSSARFSNFCAIAGLLLPMTLIISLGAIWVLSKHQLQISFSAHALLPNLHEPQVWVALTGIMMSFCGMEIATVHAQDVHNPQQAFPRALFISTIILLFTLIFGSLSIAAVIPEQRISLVAGIMQAFDVFFSSYHLHQIMPFIALMLVMGSMGGVSNWIVAPTKGLLVAARDGHLPKHLGRENRYGAPKNILIYQAIIVTILITAFLLMPSINGTYWLFTALAAQ</sequence>
<accession>X1R5G5</accession>
<protein>
    <recommendedName>
        <fullName evidence="9">Amino acid permease/ SLC12A domain-containing protein</fullName>
    </recommendedName>
</protein>
<keyword evidence="6 7" id="KW-0472">Membrane</keyword>
<evidence type="ECO:0000256" key="6">
    <source>
        <dbReference type="ARBA" id="ARBA00023136"/>
    </source>
</evidence>
<gene>
    <name evidence="8" type="ORF">S06H3_55593</name>
</gene>
<feature type="transmembrane region" description="Helical" evidence="7">
    <location>
        <begin position="63"/>
        <end position="86"/>
    </location>
</feature>
<keyword evidence="3" id="KW-1003">Cell membrane</keyword>
<feature type="non-terminal residue" evidence="8">
    <location>
        <position position="1"/>
    </location>
</feature>
<evidence type="ECO:0000256" key="3">
    <source>
        <dbReference type="ARBA" id="ARBA00022475"/>
    </source>
</evidence>
<feature type="transmembrane region" description="Helical" evidence="7">
    <location>
        <begin position="200"/>
        <end position="221"/>
    </location>
</feature>
<evidence type="ECO:0000256" key="5">
    <source>
        <dbReference type="ARBA" id="ARBA00022989"/>
    </source>
</evidence>
<evidence type="ECO:0000256" key="1">
    <source>
        <dbReference type="ARBA" id="ARBA00004651"/>
    </source>
</evidence>
<evidence type="ECO:0000256" key="7">
    <source>
        <dbReference type="SAM" id="Phobius"/>
    </source>
</evidence>
<dbReference type="PANTHER" id="PTHR42770">
    <property type="entry name" value="AMINO ACID TRANSPORTER-RELATED"/>
    <property type="match status" value="1"/>
</dbReference>
<comment type="caution">
    <text evidence="8">The sequence shown here is derived from an EMBL/GenBank/DDBJ whole genome shotgun (WGS) entry which is preliminary data.</text>
</comment>
<keyword evidence="5 7" id="KW-1133">Transmembrane helix</keyword>
<feature type="non-terminal residue" evidence="8">
    <location>
        <position position="234"/>
    </location>
</feature>
<dbReference type="InterPro" id="IPR050367">
    <property type="entry name" value="APC_superfamily"/>
</dbReference>
<feature type="transmembrane region" description="Helical" evidence="7">
    <location>
        <begin position="151"/>
        <end position="179"/>
    </location>
</feature>
<name>X1R5G5_9ZZZZ</name>
<feature type="transmembrane region" description="Helical" evidence="7">
    <location>
        <begin position="16"/>
        <end position="42"/>
    </location>
</feature>
<dbReference type="EMBL" id="BARV01035653">
    <property type="protein sequence ID" value="GAI58375.1"/>
    <property type="molecule type" value="Genomic_DNA"/>
</dbReference>
<reference evidence="8" key="1">
    <citation type="journal article" date="2014" name="Front. Microbiol.">
        <title>High frequency of phylogenetically diverse reductive dehalogenase-homologous genes in deep subseafloor sedimentary metagenomes.</title>
        <authorList>
            <person name="Kawai M."/>
            <person name="Futagami T."/>
            <person name="Toyoda A."/>
            <person name="Takaki Y."/>
            <person name="Nishi S."/>
            <person name="Hori S."/>
            <person name="Arai W."/>
            <person name="Tsubouchi T."/>
            <person name="Morono Y."/>
            <person name="Uchiyama I."/>
            <person name="Ito T."/>
            <person name="Fujiyama A."/>
            <person name="Inagaki F."/>
            <person name="Takami H."/>
        </authorList>
    </citation>
    <scope>NUCLEOTIDE SEQUENCE</scope>
    <source>
        <strain evidence="8">Expedition CK06-06</strain>
    </source>
</reference>
<dbReference type="AlphaFoldDB" id="X1R5G5"/>
<dbReference type="GO" id="GO:0005886">
    <property type="term" value="C:plasma membrane"/>
    <property type="evidence" value="ECO:0007669"/>
    <property type="project" value="UniProtKB-SubCell"/>
</dbReference>
<keyword evidence="4 7" id="KW-0812">Transmembrane</keyword>
<evidence type="ECO:0000256" key="2">
    <source>
        <dbReference type="ARBA" id="ARBA00022448"/>
    </source>
</evidence>
<dbReference type="GO" id="GO:0022857">
    <property type="term" value="F:transmembrane transporter activity"/>
    <property type="evidence" value="ECO:0007669"/>
    <property type="project" value="InterPro"/>
</dbReference>
<dbReference type="Pfam" id="PF13520">
    <property type="entry name" value="AA_permease_2"/>
    <property type="match status" value="1"/>
</dbReference>
<evidence type="ECO:0000256" key="4">
    <source>
        <dbReference type="ARBA" id="ARBA00022692"/>
    </source>
</evidence>
<dbReference type="Gene3D" id="1.20.1740.10">
    <property type="entry name" value="Amino acid/polyamine transporter I"/>
    <property type="match status" value="1"/>
</dbReference>
<keyword evidence="2" id="KW-0813">Transport</keyword>
<organism evidence="8">
    <name type="scientific">marine sediment metagenome</name>
    <dbReference type="NCBI Taxonomy" id="412755"/>
    <lineage>
        <taxon>unclassified sequences</taxon>
        <taxon>metagenomes</taxon>
        <taxon>ecological metagenomes</taxon>
    </lineage>
</organism>
<evidence type="ECO:0008006" key="9">
    <source>
        <dbReference type="Google" id="ProtNLM"/>
    </source>
</evidence>
<evidence type="ECO:0000313" key="8">
    <source>
        <dbReference type="EMBL" id="GAI58375.1"/>
    </source>
</evidence>
<dbReference type="InterPro" id="IPR002293">
    <property type="entry name" value="AA/rel_permease1"/>
</dbReference>